<feature type="compositionally biased region" description="Polar residues" evidence="1">
    <location>
        <begin position="339"/>
        <end position="349"/>
    </location>
</feature>
<name>A0A3M7L2H4_AUXPR</name>
<gene>
    <name evidence="2" type="ORF">APUTEX25_005783</name>
</gene>
<feature type="compositionally biased region" description="Polar residues" evidence="1">
    <location>
        <begin position="463"/>
        <end position="474"/>
    </location>
</feature>
<proteinExistence type="predicted"/>
<dbReference type="EMBL" id="QOKY01000159">
    <property type="protein sequence ID" value="RMZ55742.1"/>
    <property type="molecule type" value="Genomic_DNA"/>
</dbReference>
<feature type="compositionally biased region" description="Low complexity" evidence="1">
    <location>
        <begin position="311"/>
        <end position="329"/>
    </location>
</feature>
<evidence type="ECO:0000256" key="1">
    <source>
        <dbReference type="SAM" id="MobiDB-lite"/>
    </source>
</evidence>
<feature type="non-terminal residue" evidence="2">
    <location>
        <position position="1"/>
    </location>
</feature>
<comment type="caution">
    <text evidence="2">The sequence shown here is derived from an EMBL/GenBank/DDBJ whole genome shotgun (WGS) entry which is preliminary data.</text>
</comment>
<accession>A0A3M7L2H4</accession>
<sequence>IVNAREAGFKRKLERNGSQGTSYTIWLTENMLVASCALYVMPGHLLGLRYGGLTVPQYASEIVRKYMRHEFAGNDQKNLEIASEEVFGELGWGAVGGVSRSRFTSLQACVMRSWAKPHPCLYQTVLMQKLVVATGNKSEDSKAPFKAIRNAIDQTYFNGDGGSSVDELFALYTQLERICWDRLRQGQDPQGPSAVLQILRYRLIRLVTGDTWEKQAELRLGVLRLIHGFAEAHAQAVVHGAPVGNPTASAQGAMKGLARSLSYGSRRSGGLHGAEFWAEALEEIYKAPGAKLPALLRLVLTHDARTPAVAPNAGAAGAGRATSLASTSPTSPPRPLTSHVSVQAAPSQPTRDDLPPIYNLVPGSWSPDFSQMAGSPDAAPVPSSNGHGGAPAPADDVFSSFQGSGELRRSVSGKEDRPWYLQHVPAGVPLRSPATPTPPVSPLGHPSFSAEAFAAPLASAGSQEGQKWVSPTQATFQDLVQTSLGDALRPAPPPPVSQTGGAGPA</sequence>
<evidence type="ECO:0000313" key="3">
    <source>
        <dbReference type="Proteomes" id="UP000279271"/>
    </source>
</evidence>
<organism evidence="2 3">
    <name type="scientific">Auxenochlorella protothecoides</name>
    <name type="common">Green microalga</name>
    <name type="synonym">Chlorella protothecoides</name>
    <dbReference type="NCBI Taxonomy" id="3075"/>
    <lineage>
        <taxon>Eukaryota</taxon>
        <taxon>Viridiplantae</taxon>
        <taxon>Chlorophyta</taxon>
        <taxon>core chlorophytes</taxon>
        <taxon>Trebouxiophyceae</taxon>
        <taxon>Chlorellales</taxon>
        <taxon>Chlorellaceae</taxon>
        <taxon>Auxenochlorella</taxon>
    </lineage>
</organism>
<evidence type="ECO:0000313" key="2">
    <source>
        <dbReference type="EMBL" id="RMZ55742.1"/>
    </source>
</evidence>
<protein>
    <submittedName>
        <fullName evidence="2">Uncharacterized protein</fullName>
    </submittedName>
</protein>
<feature type="region of interest" description="Disordered" evidence="1">
    <location>
        <begin position="311"/>
        <end position="414"/>
    </location>
</feature>
<feature type="region of interest" description="Disordered" evidence="1">
    <location>
        <begin position="455"/>
        <end position="474"/>
    </location>
</feature>
<reference evidence="3" key="1">
    <citation type="journal article" date="2018" name="Algal Res.">
        <title>Characterization of plant carbon substrate utilization by Auxenochlorella protothecoides.</title>
        <authorList>
            <person name="Vogler B.W."/>
            <person name="Starkenburg S.R."/>
            <person name="Sudasinghe N."/>
            <person name="Schambach J.Y."/>
            <person name="Rollin J.A."/>
            <person name="Pattathil S."/>
            <person name="Barry A.N."/>
        </authorList>
    </citation>
    <scope>NUCLEOTIDE SEQUENCE [LARGE SCALE GENOMIC DNA]</scope>
    <source>
        <strain evidence="3">UTEX 25</strain>
    </source>
</reference>
<dbReference type="Proteomes" id="UP000279271">
    <property type="component" value="Unassembled WGS sequence"/>
</dbReference>
<feature type="region of interest" description="Disordered" evidence="1">
    <location>
        <begin position="481"/>
        <end position="505"/>
    </location>
</feature>
<dbReference type="AlphaFoldDB" id="A0A3M7L2H4"/>